<dbReference type="RefSeq" id="YP_006280964.1">
    <property type="nucleotide sequence ID" value="NC_017841.1"/>
</dbReference>
<dbReference type="EMBL" id="GQ339576">
    <property type="protein sequence ID" value="ACT36190.1"/>
    <property type="molecule type" value="Genomic_DNA"/>
</dbReference>
<dbReference type="PIRSF" id="PIRSF002122">
    <property type="entry name" value="RPS7p_RPS7a_RPS5e_RPS7o"/>
    <property type="match status" value="1"/>
</dbReference>
<dbReference type="InterPro" id="IPR023798">
    <property type="entry name" value="Ribosomal_uS7_dom"/>
</dbReference>
<protein>
    <submittedName>
        <fullName evidence="5">Ribosomal protein S7</fullName>
    </submittedName>
</protein>
<dbReference type="CDD" id="cd15484">
    <property type="entry name" value="uS7_plant"/>
    <property type="match status" value="1"/>
</dbReference>
<dbReference type="InterPro" id="IPR034643">
    <property type="entry name" value="RPS7_plant"/>
</dbReference>
<comment type="similarity">
    <text evidence="1">Belongs to the universal ribosomal protein uS7 family.</text>
</comment>
<proteinExistence type="inferred from homology"/>
<evidence type="ECO:0000256" key="2">
    <source>
        <dbReference type="ARBA" id="ARBA00022980"/>
    </source>
</evidence>
<reference evidence="5" key="2">
    <citation type="journal article" date="2010" name="PLoS ONE">
        <title>The mitochondrial genome of the entomoparasitic green alga helicosporidium.</title>
        <authorList>
            <person name="Pombert J.F."/>
            <person name="Keeling P.J."/>
        </authorList>
    </citation>
    <scope>NUCLEOTIDE SEQUENCE</scope>
    <source>
        <strain evidence="5">ATCC 50920</strain>
    </source>
</reference>
<geneLocation type="mitochondrion" evidence="5"/>
<dbReference type="Pfam" id="PF00177">
    <property type="entry name" value="Ribosomal_S7"/>
    <property type="match status" value="1"/>
</dbReference>
<gene>
    <name evidence="5" type="primary">rps7</name>
</gene>
<dbReference type="Gene3D" id="1.10.455.10">
    <property type="entry name" value="Ribosomal protein S7 domain"/>
    <property type="match status" value="1"/>
</dbReference>
<dbReference type="GO" id="GO:0005763">
    <property type="term" value="C:mitochondrial small ribosomal subunit"/>
    <property type="evidence" value="ECO:0007669"/>
    <property type="project" value="InterPro"/>
</dbReference>
<dbReference type="InterPro" id="IPR036823">
    <property type="entry name" value="Ribosomal_uS7_dom_sf"/>
</dbReference>
<keyword evidence="3" id="KW-0687">Ribonucleoprotein</keyword>
<evidence type="ECO:0000256" key="1">
    <source>
        <dbReference type="ARBA" id="ARBA00007151"/>
    </source>
</evidence>
<reference evidence="5" key="1">
    <citation type="submission" date="2009-06" db="EMBL/GenBank/DDBJ databases">
        <authorList>
            <person name="Pombert J.-F."/>
            <person name="Keeling P."/>
        </authorList>
    </citation>
    <scope>NUCLEOTIDE SEQUENCE</scope>
    <source>
        <strain evidence="5">ATCC 50920</strain>
    </source>
</reference>
<organism evidence="5">
    <name type="scientific">Helicosporidium sp. subsp. Simulium jonesii</name>
    <name type="common">Green alga</name>
    <dbReference type="NCBI Taxonomy" id="145475"/>
    <lineage>
        <taxon>Eukaryota</taxon>
        <taxon>Viridiplantae</taxon>
        <taxon>Chlorophyta</taxon>
        <taxon>core chlorophytes</taxon>
        <taxon>Trebouxiophyceae</taxon>
        <taxon>Chlorellales</taxon>
        <taxon>Chlorellaceae</taxon>
        <taxon>Helicosporidium</taxon>
    </lineage>
</organism>
<evidence type="ECO:0000256" key="3">
    <source>
        <dbReference type="ARBA" id="ARBA00023274"/>
    </source>
</evidence>
<dbReference type="AlphaFoldDB" id="D3IZW4"/>
<evidence type="ECO:0000259" key="4">
    <source>
        <dbReference type="Pfam" id="PF00177"/>
    </source>
</evidence>
<keyword evidence="2 5" id="KW-0689">Ribosomal protein</keyword>
<dbReference type="GO" id="GO:0003735">
    <property type="term" value="F:structural constituent of ribosome"/>
    <property type="evidence" value="ECO:0007669"/>
    <property type="project" value="InterPro"/>
</dbReference>
<evidence type="ECO:0000313" key="5">
    <source>
        <dbReference type="EMBL" id="ACT36190.1"/>
    </source>
</evidence>
<dbReference type="GO" id="GO:0019843">
    <property type="term" value="F:rRNA binding"/>
    <property type="evidence" value="ECO:0007669"/>
    <property type="project" value="InterPro"/>
</dbReference>
<dbReference type="PANTHER" id="PTHR11205">
    <property type="entry name" value="RIBOSOMAL PROTEIN S7"/>
    <property type="match status" value="1"/>
</dbReference>
<feature type="domain" description="Small ribosomal subunit protein uS7" evidence="4">
    <location>
        <begin position="59"/>
        <end position="225"/>
    </location>
</feature>
<sequence length="233" mass="27047">MTFNKKQLINSENISLTESNNSERILVEKSSSSHAVKRNPIHSDFFLHNLKEVNLAMEHNYYIHKFLNKLMIDGKKSKAFKIMNEAFDIILTVQAEKKKDILSSEATEATTHLSGLKSNTSSSEAMNQDVFHLFLLAIENVTPYLDVRKVRKSGTTLLVPYAITPERGIYNAFCWLIEAAREKRRNHSRRKFSYYLAEEIILASQKTGKAREKRHELHKTALANRSNTKYRWW</sequence>
<dbReference type="GO" id="GO:0006412">
    <property type="term" value="P:translation"/>
    <property type="evidence" value="ECO:0007669"/>
    <property type="project" value="InterPro"/>
</dbReference>
<dbReference type="InterPro" id="IPR000235">
    <property type="entry name" value="Ribosomal_uS7"/>
</dbReference>
<name>D3IZW4_HELSJ</name>
<accession>D3IZW4</accession>
<dbReference type="GeneID" id="12486952"/>
<keyword evidence="5" id="KW-0496">Mitochondrion</keyword>
<dbReference type="SUPFAM" id="SSF47973">
    <property type="entry name" value="Ribosomal protein S7"/>
    <property type="match status" value="1"/>
</dbReference>